<dbReference type="InterPro" id="IPR040843">
    <property type="entry name" value="RAMA"/>
</dbReference>
<keyword evidence="5" id="KW-0482">Metalloprotease</keyword>
<dbReference type="PROSITE" id="PS50249">
    <property type="entry name" value="MPN"/>
    <property type="match status" value="1"/>
</dbReference>
<dbReference type="GO" id="GO:0046872">
    <property type="term" value="F:metal ion binding"/>
    <property type="evidence" value="ECO:0007669"/>
    <property type="project" value="UniProtKB-KW"/>
</dbReference>
<keyword evidence="2" id="KW-0479">Metal-binding</keyword>
<evidence type="ECO:0000256" key="1">
    <source>
        <dbReference type="ARBA" id="ARBA00022670"/>
    </source>
</evidence>
<dbReference type="Gene3D" id="3.40.140.10">
    <property type="entry name" value="Cytidine Deaminase, domain 2"/>
    <property type="match status" value="1"/>
</dbReference>
<evidence type="ECO:0000313" key="10">
    <source>
        <dbReference type="Proteomes" id="UP000728032"/>
    </source>
</evidence>
<dbReference type="InterPro" id="IPR050242">
    <property type="entry name" value="JAMM_MPN+_peptidase_M67A"/>
</dbReference>
<feature type="compositionally biased region" description="Acidic residues" evidence="7">
    <location>
        <begin position="8"/>
        <end position="21"/>
    </location>
</feature>
<dbReference type="PANTHER" id="PTHR10410">
    <property type="entry name" value="EUKARYOTIC TRANSLATION INITIATION FACTOR 3 -RELATED"/>
    <property type="match status" value="1"/>
</dbReference>
<feature type="region of interest" description="Disordered" evidence="7">
    <location>
        <begin position="1"/>
        <end position="50"/>
    </location>
</feature>
<dbReference type="SUPFAM" id="SSF102712">
    <property type="entry name" value="JAB1/MPN domain"/>
    <property type="match status" value="1"/>
</dbReference>
<gene>
    <name evidence="9" type="ORF">ONB1V03_LOCUS3428</name>
</gene>
<dbReference type="GO" id="GO:0008237">
    <property type="term" value="F:metallopeptidase activity"/>
    <property type="evidence" value="ECO:0007669"/>
    <property type="project" value="UniProtKB-KW"/>
</dbReference>
<evidence type="ECO:0000256" key="2">
    <source>
        <dbReference type="ARBA" id="ARBA00022723"/>
    </source>
</evidence>
<accession>A0A7R9LI33</accession>
<dbReference type="FunFam" id="3.40.140.10:FF:000053">
    <property type="entry name" value="MPN domain-containing protein CG4751"/>
    <property type="match status" value="1"/>
</dbReference>
<sequence>MEQKSEIDENDTNGEEEDEEMSTNGDNQQMTSDNSDNQSMSVSHVGRKPLNGMPCSLKTLVNDKILEPKDGSLSIEYMGAKFMADLLPNGSIRLTETKQVFVSPSSWVNHCRKLVSGDAKLGSAWSTIRYDGKRLDSYKLRWYRKQKKMAGNKDSDITSSHLDVKSGICSKSGLYLNESVDIEKYGNKTLKDVNVVDHKLLGNRSDDRPTNVMVKCQPFSALDRIQPFTITISTNALLLIDFHCHLTNREVVGYLAGNWDVGAHNLAIVQAFPCRSKLTDRDNSAMVEEEIKQALERRHLNLIGWYHSHPKAVPQPTIKDIDSQMEYQIAMKGESDSSYTPCVGLICAPFYEYNDGLSATFQVYWVMPPPEYRPNEYGKPMQMTYTVSRDSFLTQDLLLEMRLLAHFYAVSNDFIQFGKDFKNKQTFWQKLQTSLKSKLPRDLLDIEGQSTSQAQVQQQALSHFWAFIKGLLMP</sequence>
<proteinExistence type="inferred from homology"/>
<evidence type="ECO:0000256" key="3">
    <source>
        <dbReference type="ARBA" id="ARBA00022801"/>
    </source>
</evidence>
<evidence type="ECO:0000313" key="9">
    <source>
        <dbReference type="EMBL" id="CAD7642123.1"/>
    </source>
</evidence>
<dbReference type="GO" id="GO:0006508">
    <property type="term" value="P:proteolysis"/>
    <property type="evidence" value="ECO:0007669"/>
    <property type="project" value="UniProtKB-KW"/>
</dbReference>
<dbReference type="OrthoDB" id="167806at2759"/>
<dbReference type="EMBL" id="OC915830">
    <property type="protein sequence ID" value="CAD7642123.1"/>
    <property type="molecule type" value="Genomic_DNA"/>
</dbReference>
<feature type="compositionally biased region" description="Polar residues" evidence="7">
    <location>
        <begin position="22"/>
        <end position="42"/>
    </location>
</feature>
<dbReference type="CDD" id="cd08067">
    <property type="entry name" value="MPN_2A_DUB"/>
    <property type="match status" value="1"/>
</dbReference>
<dbReference type="Pfam" id="PF01398">
    <property type="entry name" value="JAB"/>
    <property type="match status" value="1"/>
</dbReference>
<keyword evidence="4" id="KW-0862">Zinc</keyword>
<dbReference type="InterPro" id="IPR037518">
    <property type="entry name" value="MPN"/>
</dbReference>
<keyword evidence="10" id="KW-1185">Reference proteome</keyword>
<keyword evidence="3" id="KW-0378">Hydrolase</keyword>
<evidence type="ECO:0000256" key="4">
    <source>
        <dbReference type="ARBA" id="ARBA00022833"/>
    </source>
</evidence>
<feature type="domain" description="MPN" evidence="8">
    <location>
        <begin position="230"/>
        <end position="366"/>
    </location>
</feature>
<dbReference type="Pfam" id="PF18755">
    <property type="entry name" value="RAMA"/>
    <property type="match status" value="1"/>
</dbReference>
<protein>
    <recommendedName>
        <fullName evidence="8">MPN domain-containing protein</fullName>
    </recommendedName>
</protein>
<evidence type="ECO:0000256" key="6">
    <source>
        <dbReference type="ARBA" id="ARBA00061577"/>
    </source>
</evidence>
<evidence type="ECO:0000256" key="5">
    <source>
        <dbReference type="ARBA" id="ARBA00023049"/>
    </source>
</evidence>
<dbReference type="EMBL" id="CAJPVJ010001005">
    <property type="protein sequence ID" value="CAG2163865.1"/>
    <property type="molecule type" value="Genomic_DNA"/>
</dbReference>
<organism evidence="9">
    <name type="scientific">Oppiella nova</name>
    <dbReference type="NCBI Taxonomy" id="334625"/>
    <lineage>
        <taxon>Eukaryota</taxon>
        <taxon>Metazoa</taxon>
        <taxon>Ecdysozoa</taxon>
        <taxon>Arthropoda</taxon>
        <taxon>Chelicerata</taxon>
        <taxon>Arachnida</taxon>
        <taxon>Acari</taxon>
        <taxon>Acariformes</taxon>
        <taxon>Sarcoptiformes</taxon>
        <taxon>Oribatida</taxon>
        <taxon>Brachypylina</taxon>
        <taxon>Oppioidea</taxon>
        <taxon>Oppiidae</taxon>
        <taxon>Oppiella</taxon>
    </lineage>
</organism>
<evidence type="ECO:0000256" key="7">
    <source>
        <dbReference type="SAM" id="MobiDB-lite"/>
    </source>
</evidence>
<reference evidence="9" key="1">
    <citation type="submission" date="2020-11" db="EMBL/GenBank/DDBJ databases">
        <authorList>
            <person name="Tran Van P."/>
        </authorList>
    </citation>
    <scope>NUCLEOTIDE SEQUENCE</scope>
</reference>
<keyword evidence="1" id="KW-0645">Protease</keyword>
<evidence type="ECO:0000259" key="8">
    <source>
        <dbReference type="PROSITE" id="PS50249"/>
    </source>
</evidence>
<name>A0A7R9LI33_9ACAR</name>
<dbReference type="AlphaFoldDB" id="A0A7R9LI33"/>
<dbReference type="Proteomes" id="UP000728032">
    <property type="component" value="Unassembled WGS sequence"/>
</dbReference>
<comment type="similarity">
    <text evidence="6">Belongs to the peptidase M67 family.</text>
</comment>
<dbReference type="InterPro" id="IPR000555">
    <property type="entry name" value="JAMM/MPN+_dom"/>
</dbReference>